<organism evidence="1 2">
    <name type="scientific">Naganishia cerealis</name>
    <dbReference type="NCBI Taxonomy" id="610337"/>
    <lineage>
        <taxon>Eukaryota</taxon>
        <taxon>Fungi</taxon>
        <taxon>Dikarya</taxon>
        <taxon>Basidiomycota</taxon>
        <taxon>Agaricomycotina</taxon>
        <taxon>Tremellomycetes</taxon>
        <taxon>Filobasidiales</taxon>
        <taxon>Filobasidiaceae</taxon>
        <taxon>Naganishia</taxon>
    </lineage>
</organism>
<evidence type="ECO:0000313" key="2">
    <source>
        <dbReference type="Proteomes" id="UP001241377"/>
    </source>
</evidence>
<sequence>MAQVHPSRLRLVPQNAPPPAPAPVAAASDDLQRSARREEELRARLKEERAGGGAGDWKARDGRRDRSRSRSRSRERYRERERERRRSPAAAAAHERSRPTRASPSYESYRRAPSPRGNAIERQDDFMPIGDGRREDDRPRFNGGDAPPGYGYGRRQDLGSRDRDGSTRYYDNDNDGEDPFRRQQRAGSNPPPFRGGGYRSGGHHGPLSAHELEQRRKQRDASTVSVWPKSPERPYEELLAREKERAGGKKRSGKAKSSNDRKREKKHKHHKSSSSRKHHKSRYSDDDASSADSDTDTLSDASTDDERRKRRKRSDKHTSRSTTTTRKRHVSRDEERKRSRSTSIHRPPSPGPAENDDDAWVVKGAEPAPAAGMSIAGTAAAALASASAGTSRGESLTGALARRDVRDSVVSMEDDGEEGEDVGPQLPEHELAAGSNVKYDSKAANPCLPSDSYAHMRPGEGAAMAAFAADGQRIPRRGEIGLSSDQIEKYEQSGYVMSGSRHRRMNAVRMRKENQIISSEEKRAILKLQKEEKDKREAMIRESFKGLIEDKLAGVGGAK</sequence>
<reference evidence="1" key="1">
    <citation type="submission" date="2023-04" db="EMBL/GenBank/DDBJ databases">
        <title>Draft Genome sequencing of Naganishia species isolated from polar environments using Oxford Nanopore Technology.</title>
        <authorList>
            <person name="Leo P."/>
            <person name="Venkateswaran K."/>
        </authorList>
    </citation>
    <scope>NUCLEOTIDE SEQUENCE</scope>
    <source>
        <strain evidence="1">MNA-CCFEE 5261</strain>
    </source>
</reference>
<protein>
    <submittedName>
        <fullName evidence="1">Uncharacterized protein</fullName>
    </submittedName>
</protein>
<comment type="caution">
    <text evidence="1">The sequence shown here is derived from an EMBL/GenBank/DDBJ whole genome shotgun (WGS) entry which is preliminary data.</text>
</comment>
<evidence type="ECO:0000313" key="1">
    <source>
        <dbReference type="EMBL" id="KAJ9110670.1"/>
    </source>
</evidence>
<gene>
    <name evidence="1" type="ORF">QFC19_001499</name>
</gene>
<name>A0ACC2WHN4_9TREE</name>
<keyword evidence="2" id="KW-1185">Reference proteome</keyword>
<proteinExistence type="predicted"/>
<dbReference type="EMBL" id="JASBWR010000011">
    <property type="protein sequence ID" value="KAJ9110670.1"/>
    <property type="molecule type" value="Genomic_DNA"/>
</dbReference>
<accession>A0ACC2WHN4</accession>
<dbReference type="Proteomes" id="UP001241377">
    <property type="component" value="Unassembled WGS sequence"/>
</dbReference>